<dbReference type="Pfam" id="PF00848">
    <property type="entry name" value="Ring_hydroxyl_A"/>
    <property type="match status" value="1"/>
</dbReference>
<evidence type="ECO:0000313" key="8">
    <source>
        <dbReference type="EMBL" id="AJW29508.1"/>
    </source>
</evidence>
<name>A0A0D4ZZY0_9SPHN</name>
<feature type="domain" description="Rieske" evidence="7">
    <location>
        <begin position="3"/>
        <end position="109"/>
    </location>
</feature>
<gene>
    <name evidence="8" type="ORF">pJE1_086</name>
</gene>
<dbReference type="PROSITE" id="PS51296">
    <property type="entry name" value="RIESKE"/>
    <property type="match status" value="1"/>
</dbReference>
<accession>A0A0D4ZZY0</accession>
<dbReference type="InterPro" id="IPR017941">
    <property type="entry name" value="Rieske_2Fe-2S"/>
</dbReference>
<sequence length="373" mass="41661">MIGRVEEIARPRDFIVRDIEICKTQIVVTRDLDGKINAFHNVCSHRTNKVVLEARGSAPAFACSYHKWVFGLDGSLRGVPDADGFIGLDKSKCGLQKVACETWNGFIFVNLEREPNVTLKEFLGAFGETWDGLYLPFVDNPVIIVADLECNWKAIADGFSEAYHGAAIHPNTIGGVFLTKDNPFGRPHDMQFRGPHHWAVISGNPDYTLPEAFQIERLVSSGGISTTGNSFGGESQNEIDRMLAHPAINGSGANPWINELTGIFPNFHIDLSPGGFWTHQFWPVSPSRTRWESKWYIANATDLRTRFQQEHYVAKLSEIMLEDVGNVERVQQGIESRVKPFMELGDPEALIRHTLFHLDKWINAASAAEALAD</sequence>
<proteinExistence type="predicted"/>
<dbReference type="InterPro" id="IPR036922">
    <property type="entry name" value="Rieske_2Fe-2S_sf"/>
</dbReference>
<reference evidence="8" key="1">
    <citation type="submission" date="2014-06" db="EMBL/GenBank/DDBJ databases">
        <title>Molecular and ecological studies on carbamate pesticide degrading bacteria isolated from agricultural soils.</title>
        <authorList>
            <person name="Kim D.-U."/>
            <person name="Ka J.-O."/>
        </authorList>
    </citation>
    <scope>NUCLEOTIDE SEQUENCE</scope>
    <source>
        <strain evidence="8">JE1</strain>
        <plasmid evidence="8">pJE1</plasmid>
    </source>
</reference>
<evidence type="ECO:0000256" key="1">
    <source>
        <dbReference type="ARBA" id="ARBA00001962"/>
    </source>
</evidence>
<keyword evidence="3" id="KW-0479">Metal-binding</keyword>
<dbReference type="InterPro" id="IPR015879">
    <property type="entry name" value="Ring_hydroxy_dOase_asu_C_dom"/>
</dbReference>
<keyword evidence="5" id="KW-0408">Iron</keyword>
<protein>
    <submittedName>
        <fullName evidence="8">Putative dioxygenase</fullName>
        <ecNumber evidence="8">1.14.12.12</ecNumber>
    </submittedName>
</protein>
<dbReference type="Pfam" id="PF00355">
    <property type="entry name" value="Rieske"/>
    <property type="match status" value="1"/>
</dbReference>
<dbReference type="CDD" id="cd03469">
    <property type="entry name" value="Rieske_RO_Alpha_N"/>
    <property type="match status" value="1"/>
</dbReference>
<comment type="cofactor">
    <cofactor evidence="1">
        <name>Fe cation</name>
        <dbReference type="ChEBI" id="CHEBI:24875"/>
    </cofactor>
</comment>
<dbReference type="PANTHER" id="PTHR43756">
    <property type="entry name" value="CHOLINE MONOOXYGENASE, CHLOROPLASTIC"/>
    <property type="match status" value="1"/>
</dbReference>
<dbReference type="SUPFAM" id="SSF55961">
    <property type="entry name" value="Bet v1-like"/>
    <property type="match status" value="1"/>
</dbReference>
<organism evidence="8">
    <name type="scientific">Sphingomonas sp. JE1</name>
    <dbReference type="NCBI Taxonomy" id="1628059"/>
    <lineage>
        <taxon>Bacteria</taxon>
        <taxon>Pseudomonadati</taxon>
        <taxon>Pseudomonadota</taxon>
        <taxon>Alphaproteobacteria</taxon>
        <taxon>Sphingomonadales</taxon>
        <taxon>Sphingomonadaceae</taxon>
        <taxon>Sphingomonas</taxon>
    </lineage>
</organism>
<evidence type="ECO:0000259" key="7">
    <source>
        <dbReference type="PROSITE" id="PS51296"/>
    </source>
</evidence>
<dbReference type="GO" id="GO:0018625">
    <property type="term" value="F:naphthalene 1,2-dioxygenase activity"/>
    <property type="evidence" value="ECO:0007669"/>
    <property type="project" value="UniProtKB-EC"/>
</dbReference>
<geneLocation type="plasmid" evidence="8">
    <name>pJE1</name>
</geneLocation>
<evidence type="ECO:0000256" key="2">
    <source>
        <dbReference type="ARBA" id="ARBA00022714"/>
    </source>
</evidence>
<dbReference type="AlphaFoldDB" id="A0A0D4ZZY0"/>
<keyword evidence="4 8" id="KW-0560">Oxidoreductase</keyword>
<dbReference type="PANTHER" id="PTHR43756:SF5">
    <property type="entry name" value="CHOLINE MONOOXYGENASE, CHLOROPLASTIC"/>
    <property type="match status" value="1"/>
</dbReference>
<dbReference type="Gene3D" id="3.90.380.10">
    <property type="entry name" value="Naphthalene 1,2-dioxygenase Alpha Subunit, Chain A, domain 1"/>
    <property type="match status" value="1"/>
</dbReference>
<dbReference type="EMBL" id="KM017071">
    <property type="protein sequence ID" value="AJW29508.1"/>
    <property type="molecule type" value="Genomic_DNA"/>
</dbReference>
<evidence type="ECO:0000256" key="3">
    <source>
        <dbReference type="ARBA" id="ARBA00022723"/>
    </source>
</evidence>
<keyword evidence="8" id="KW-0223">Dioxygenase</keyword>
<dbReference type="GO" id="GO:0051537">
    <property type="term" value="F:2 iron, 2 sulfur cluster binding"/>
    <property type="evidence" value="ECO:0007669"/>
    <property type="project" value="UniProtKB-KW"/>
</dbReference>
<dbReference type="EC" id="1.14.12.12" evidence="8"/>
<keyword evidence="6" id="KW-0411">Iron-sulfur</keyword>
<dbReference type="PRINTS" id="PR00090">
    <property type="entry name" value="RNGDIOXGNASE"/>
</dbReference>
<dbReference type="GO" id="GO:0005506">
    <property type="term" value="F:iron ion binding"/>
    <property type="evidence" value="ECO:0007669"/>
    <property type="project" value="InterPro"/>
</dbReference>
<keyword evidence="2" id="KW-0001">2Fe-2S</keyword>
<evidence type="ECO:0000256" key="6">
    <source>
        <dbReference type="ARBA" id="ARBA00023014"/>
    </source>
</evidence>
<dbReference type="InterPro" id="IPR001663">
    <property type="entry name" value="Rng_hydr_dOase-A"/>
</dbReference>
<evidence type="ECO:0000256" key="5">
    <source>
        <dbReference type="ARBA" id="ARBA00023004"/>
    </source>
</evidence>
<dbReference type="SUPFAM" id="SSF50022">
    <property type="entry name" value="ISP domain"/>
    <property type="match status" value="1"/>
</dbReference>
<evidence type="ECO:0000256" key="4">
    <source>
        <dbReference type="ARBA" id="ARBA00023002"/>
    </source>
</evidence>
<dbReference type="CDD" id="cd00680">
    <property type="entry name" value="RHO_alpha_C"/>
    <property type="match status" value="1"/>
</dbReference>
<keyword evidence="8" id="KW-0614">Plasmid</keyword>
<dbReference type="Gene3D" id="2.102.10.10">
    <property type="entry name" value="Rieske [2Fe-2S] iron-sulphur domain"/>
    <property type="match status" value="1"/>
</dbReference>